<evidence type="ECO:0000313" key="2">
    <source>
        <dbReference type="EnsemblPlants" id="OMERI04G07070.1"/>
    </source>
</evidence>
<protein>
    <submittedName>
        <fullName evidence="2">Uncharacterized protein</fullName>
    </submittedName>
</protein>
<evidence type="ECO:0000256" key="1">
    <source>
        <dbReference type="SAM" id="MobiDB-lite"/>
    </source>
</evidence>
<reference evidence="2" key="2">
    <citation type="submission" date="2018-05" db="EMBL/GenBank/DDBJ databases">
        <title>OmerRS3 (Oryza meridionalis Reference Sequence Version 3).</title>
        <authorList>
            <person name="Zhang J."/>
            <person name="Kudrna D."/>
            <person name="Lee S."/>
            <person name="Talag J."/>
            <person name="Welchert J."/>
            <person name="Wing R.A."/>
        </authorList>
    </citation>
    <scope>NUCLEOTIDE SEQUENCE [LARGE SCALE GENOMIC DNA]</scope>
    <source>
        <strain evidence="2">cv. OR44</strain>
    </source>
</reference>
<keyword evidence="3" id="KW-1185">Reference proteome</keyword>
<organism evidence="2">
    <name type="scientific">Oryza meridionalis</name>
    <dbReference type="NCBI Taxonomy" id="40149"/>
    <lineage>
        <taxon>Eukaryota</taxon>
        <taxon>Viridiplantae</taxon>
        <taxon>Streptophyta</taxon>
        <taxon>Embryophyta</taxon>
        <taxon>Tracheophyta</taxon>
        <taxon>Spermatophyta</taxon>
        <taxon>Magnoliopsida</taxon>
        <taxon>Liliopsida</taxon>
        <taxon>Poales</taxon>
        <taxon>Poaceae</taxon>
        <taxon>BOP clade</taxon>
        <taxon>Oryzoideae</taxon>
        <taxon>Oryzeae</taxon>
        <taxon>Oryzinae</taxon>
        <taxon>Oryza</taxon>
    </lineage>
</organism>
<dbReference type="Gramene" id="OMERI04G07070.1">
    <property type="protein sequence ID" value="OMERI04G07070.1"/>
    <property type="gene ID" value="OMERI04G07070"/>
</dbReference>
<dbReference type="HOGENOM" id="CLU_1436550_0_0_1"/>
<evidence type="ECO:0000313" key="3">
    <source>
        <dbReference type="Proteomes" id="UP000008021"/>
    </source>
</evidence>
<feature type="region of interest" description="Disordered" evidence="1">
    <location>
        <begin position="139"/>
        <end position="175"/>
    </location>
</feature>
<dbReference type="AlphaFoldDB" id="A0A0E0DCI7"/>
<proteinExistence type="predicted"/>
<dbReference type="EnsemblPlants" id="OMERI04G07070.1">
    <property type="protein sequence ID" value="OMERI04G07070.1"/>
    <property type="gene ID" value="OMERI04G07070"/>
</dbReference>
<sequence>MGGTLHEDTGSAPKFIFLTYPSPSTAHRLLPFSSLSSLGRRGRRRCARRLAVDRAASAARFSSRSDSGAVGAAVVDGATPTVGAAGVDDATPTGGRWREQTASTSVAQEIVVTMEVVVATAAAVDLSAAPPLSLPHSLASTASASRDGSAEADGGGGEGGGNGRRRGRSGCARRTEAADRVVLVGVVLL</sequence>
<feature type="region of interest" description="Disordered" evidence="1">
    <location>
        <begin position="80"/>
        <end position="102"/>
    </location>
</feature>
<feature type="compositionally biased region" description="Gly residues" evidence="1">
    <location>
        <begin position="153"/>
        <end position="162"/>
    </location>
</feature>
<reference evidence="2" key="1">
    <citation type="submission" date="2015-04" db="UniProtKB">
        <authorList>
            <consortium name="EnsemblPlants"/>
        </authorList>
    </citation>
    <scope>IDENTIFICATION</scope>
</reference>
<name>A0A0E0DCI7_9ORYZ</name>
<accession>A0A0E0DCI7</accession>
<dbReference type="Proteomes" id="UP000008021">
    <property type="component" value="Chromosome 4"/>
</dbReference>